<sequence length="110" mass="10793">MLVSGQYPGVYGPPVVSGGQSFGSAGARRVQPSVAGSAVTAISTSGGSGNGGIPAQSSGPRSQLATEAQQLDSPGASAVGLKWVYYLRGADPAQTEIMINRVGGSPSGIS</sequence>
<accession>A0A448XFL3</accession>
<feature type="compositionally biased region" description="Polar residues" evidence="1">
    <location>
        <begin position="55"/>
        <end position="71"/>
    </location>
</feature>
<dbReference type="EMBL" id="CAAALY010249549">
    <property type="protein sequence ID" value="VEL35310.1"/>
    <property type="molecule type" value="Genomic_DNA"/>
</dbReference>
<name>A0A448XFL3_9PLAT</name>
<dbReference type="Proteomes" id="UP000784294">
    <property type="component" value="Unassembled WGS sequence"/>
</dbReference>
<evidence type="ECO:0000256" key="1">
    <source>
        <dbReference type="SAM" id="MobiDB-lite"/>
    </source>
</evidence>
<feature type="region of interest" description="Disordered" evidence="1">
    <location>
        <begin position="36"/>
        <end position="71"/>
    </location>
</feature>
<proteinExistence type="predicted"/>
<comment type="caution">
    <text evidence="2">The sequence shown here is derived from an EMBL/GenBank/DDBJ whole genome shotgun (WGS) entry which is preliminary data.</text>
</comment>
<dbReference type="AlphaFoldDB" id="A0A448XFL3"/>
<reference evidence="2" key="1">
    <citation type="submission" date="2018-11" db="EMBL/GenBank/DDBJ databases">
        <authorList>
            <consortium name="Pathogen Informatics"/>
        </authorList>
    </citation>
    <scope>NUCLEOTIDE SEQUENCE</scope>
</reference>
<protein>
    <submittedName>
        <fullName evidence="2">Uncharacterized protein</fullName>
    </submittedName>
</protein>
<organism evidence="2 3">
    <name type="scientific">Protopolystoma xenopodis</name>
    <dbReference type="NCBI Taxonomy" id="117903"/>
    <lineage>
        <taxon>Eukaryota</taxon>
        <taxon>Metazoa</taxon>
        <taxon>Spiralia</taxon>
        <taxon>Lophotrochozoa</taxon>
        <taxon>Platyhelminthes</taxon>
        <taxon>Monogenea</taxon>
        <taxon>Polyopisthocotylea</taxon>
        <taxon>Polystomatidea</taxon>
        <taxon>Polystomatidae</taxon>
        <taxon>Protopolystoma</taxon>
    </lineage>
</organism>
<gene>
    <name evidence="2" type="ORF">PXEA_LOCUS28750</name>
</gene>
<evidence type="ECO:0000313" key="3">
    <source>
        <dbReference type="Proteomes" id="UP000784294"/>
    </source>
</evidence>
<evidence type="ECO:0000313" key="2">
    <source>
        <dbReference type="EMBL" id="VEL35310.1"/>
    </source>
</evidence>
<keyword evidence="3" id="KW-1185">Reference proteome</keyword>